<feature type="region of interest" description="Disordered" evidence="1">
    <location>
        <begin position="1"/>
        <end position="32"/>
    </location>
</feature>
<evidence type="ECO:0000256" key="1">
    <source>
        <dbReference type="SAM" id="MobiDB-lite"/>
    </source>
</evidence>
<dbReference type="Proteomes" id="UP000585474">
    <property type="component" value="Unassembled WGS sequence"/>
</dbReference>
<name>A0A7J0FZ32_9ERIC</name>
<proteinExistence type="predicted"/>
<protein>
    <submittedName>
        <fullName evidence="2">Uncharacterized protein</fullName>
    </submittedName>
</protein>
<evidence type="ECO:0000313" key="3">
    <source>
        <dbReference type="Proteomes" id="UP000585474"/>
    </source>
</evidence>
<sequence length="373" mass="40993">MAPKSKTTTREKHASTSRPSQPPRDPTRFATREAEDRFHTRLSTRSVVWSSYHYLSSGVLSGIVQSNAGVNVMSHVRGHDIVLTLEIIGQVLEFSPLEEFYFPFLADESATDAVLNRDHMSQVLTSDIEIQQFTPDYPKDKKKKTVLPYGRFLTKFSVDQGVLSHDGDTYSGPPRPIDRGTLTLSVVQLQSICNALLGNDSSDETMDDHPIFGEEEPSCSTRKQSHRPASQSVYSQFSTLNTSLDAPSVTVPDSFAQNATRITNLEDTNMQHGFQTMYAYLHHPPDGDGGAGSSDGGSYGGGSFGGGIDELLRVCKSIKRERTKLKVFEGTIEGSVDSGLAEEVKALEELHENGSREFGIEFDIQVCGFMIGL</sequence>
<dbReference type="EMBL" id="BJWL01000015">
    <property type="protein sequence ID" value="GFZ03188.1"/>
    <property type="molecule type" value="Genomic_DNA"/>
</dbReference>
<evidence type="ECO:0000313" key="2">
    <source>
        <dbReference type="EMBL" id="GFZ03188.1"/>
    </source>
</evidence>
<keyword evidence="3" id="KW-1185">Reference proteome</keyword>
<feature type="compositionally biased region" description="Polar residues" evidence="1">
    <location>
        <begin position="218"/>
        <end position="231"/>
    </location>
</feature>
<dbReference type="AlphaFoldDB" id="A0A7J0FZ32"/>
<comment type="caution">
    <text evidence="2">The sequence shown here is derived from an EMBL/GenBank/DDBJ whole genome shotgun (WGS) entry which is preliminary data.</text>
</comment>
<reference evidence="2 3" key="1">
    <citation type="submission" date="2019-07" db="EMBL/GenBank/DDBJ databases">
        <title>De Novo Assembly of kiwifruit Actinidia rufa.</title>
        <authorList>
            <person name="Sugita-Konishi S."/>
            <person name="Sato K."/>
            <person name="Mori E."/>
            <person name="Abe Y."/>
            <person name="Kisaki G."/>
            <person name="Hamano K."/>
            <person name="Suezawa K."/>
            <person name="Otani M."/>
            <person name="Fukuda T."/>
            <person name="Manabe T."/>
            <person name="Gomi K."/>
            <person name="Tabuchi M."/>
            <person name="Akimitsu K."/>
            <person name="Kataoka I."/>
        </authorList>
    </citation>
    <scope>NUCLEOTIDE SEQUENCE [LARGE SCALE GENOMIC DNA]</scope>
    <source>
        <strain evidence="3">cv. Fuchu</strain>
    </source>
</reference>
<organism evidence="2 3">
    <name type="scientific">Actinidia rufa</name>
    <dbReference type="NCBI Taxonomy" id="165716"/>
    <lineage>
        <taxon>Eukaryota</taxon>
        <taxon>Viridiplantae</taxon>
        <taxon>Streptophyta</taxon>
        <taxon>Embryophyta</taxon>
        <taxon>Tracheophyta</taxon>
        <taxon>Spermatophyta</taxon>
        <taxon>Magnoliopsida</taxon>
        <taxon>eudicotyledons</taxon>
        <taxon>Gunneridae</taxon>
        <taxon>Pentapetalae</taxon>
        <taxon>asterids</taxon>
        <taxon>Ericales</taxon>
        <taxon>Actinidiaceae</taxon>
        <taxon>Actinidia</taxon>
    </lineage>
</organism>
<accession>A0A7J0FZ32</accession>
<gene>
    <name evidence="2" type="ORF">Acr_15g0017960</name>
</gene>
<feature type="region of interest" description="Disordered" evidence="1">
    <location>
        <begin position="200"/>
        <end position="231"/>
    </location>
</feature>